<dbReference type="PROSITE" id="PS51900">
    <property type="entry name" value="CB"/>
    <property type="match status" value="1"/>
</dbReference>
<feature type="domain" description="Core-binding (CB)" evidence="7">
    <location>
        <begin position="1"/>
        <end position="80"/>
    </location>
</feature>
<dbReference type="KEGG" id="gms:SOIL9_35270"/>
<accession>A0A6P2D046</accession>
<dbReference type="InterPro" id="IPR044068">
    <property type="entry name" value="CB"/>
</dbReference>
<evidence type="ECO:0000256" key="5">
    <source>
        <dbReference type="PROSITE-ProRule" id="PRU01248"/>
    </source>
</evidence>
<dbReference type="InterPro" id="IPR002104">
    <property type="entry name" value="Integrase_catalytic"/>
</dbReference>
<evidence type="ECO:0000259" key="7">
    <source>
        <dbReference type="PROSITE" id="PS51900"/>
    </source>
</evidence>
<feature type="domain" description="Tyr recombinase" evidence="6">
    <location>
        <begin position="98"/>
        <end position="271"/>
    </location>
</feature>
<sequence length="300" mass="33905">MTPLRQRMLDDMRMRNLAPGTQDHYVRAVARFAKHFNRSPDELGPEHVREYLLHLIRVGASWSLYNVVRGGILFFYRVTLNRKDWAFGEIACAKNRPHLPVVLSREEVNQFLDAAPDLRHRAILSLIYATGLRVSEVAALAVGDIDSQRMVVRVGHGKGDKDRYVMLSPKILELLRTYWRAYQPKDWLFVGEAPGRHLNTRTVQLACRDAAQAAGLTKVVTPHVLRHTFATHLLEGGTNLRTIQVLLGHRSLQTTARYLYVSMEAVTGTVSPFDRLDAAVTSPAPAAEVNRDARALRWPT</sequence>
<reference evidence="8 9" key="1">
    <citation type="submission" date="2019-05" db="EMBL/GenBank/DDBJ databases">
        <authorList>
            <consortium name="Science for Life Laboratories"/>
        </authorList>
    </citation>
    <scope>NUCLEOTIDE SEQUENCE [LARGE SCALE GENOMIC DNA]</scope>
    <source>
        <strain evidence="8">Soil9</strain>
    </source>
</reference>
<evidence type="ECO:0000256" key="4">
    <source>
        <dbReference type="ARBA" id="ARBA00023172"/>
    </source>
</evidence>
<dbReference type="PROSITE" id="PS51898">
    <property type="entry name" value="TYR_RECOMBINASE"/>
    <property type="match status" value="1"/>
</dbReference>
<dbReference type="InterPro" id="IPR010998">
    <property type="entry name" value="Integrase_recombinase_N"/>
</dbReference>
<organism evidence="8 9">
    <name type="scientific">Gemmata massiliana</name>
    <dbReference type="NCBI Taxonomy" id="1210884"/>
    <lineage>
        <taxon>Bacteria</taxon>
        <taxon>Pseudomonadati</taxon>
        <taxon>Planctomycetota</taxon>
        <taxon>Planctomycetia</taxon>
        <taxon>Gemmatales</taxon>
        <taxon>Gemmataceae</taxon>
        <taxon>Gemmata</taxon>
    </lineage>
</organism>
<dbReference type="GO" id="GO:0006310">
    <property type="term" value="P:DNA recombination"/>
    <property type="evidence" value="ECO:0007669"/>
    <property type="project" value="UniProtKB-KW"/>
</dbReference>
<dbReference type="GO" id="GO:0015074">
    <property type="term" value="P:DNA integration"/>
    <property type="evidence" value="ECO:0007669"/>
    <property type="project" value="UniProtKB-KW"/>
</dbReference>
<gene>
    <name evidence="8" type="ORF">SOIL9_35270</name>
</gene>
<keyword evidence="9" id="KW-1185">Reference proteome</keyword>
<evidence type="ECO:0000313" key="8">
    <source>
        <dbReference type="EMBL" id="VTR94187.1"/>
    </source>
</evidence>
<dbReference type="AlphaFoldDB" id="A0A6P2D046"/>
<keyword evidence="2" id="KW-0229">DNA integration</keyword>
<dbReference type="InterPro" id="IPR013762">
    <property type="entry name" value="Integrase-like_cat_sf"/>
</dbReference>
<evidence type="ECO:0000313" key="9">
    <source>
        <dbReference type="Proteomes" id="UP000464178"/>
    </source>
</evidence>
<keyword evidence="3 5" id="KW-0238">DNA-binding</keyword>
<comment type="similarity">
    <text evidence="1">Belongs to the 'phage' integrase family.</text>
</comment>
<proteinExistence type="inferred from homology"/>
<dbReference type="GO" id="GO:0003677">
    <property type="term" value="F:DNA binding"/>
    <property type="evidence" value="ECO:0007669"/>
    <property type="project" value="UniProtKB-UniRule"/>
</dbReference>
<dbReference type="SUPFAM" id="SSF56349">
    <property type="entry name" value="DNA breaking-rejoining enzymes"/>
    <property type="match status" value="1"/>
</dbReference>
<dbReference type="RefSeq" id="WP_162668778.1">
    <property type="nucleotide sequence ID" value="NZ_LR593886.1"/>
</dbReference>
<dbReference type="Gene3D" id="1.10.443.10">
    <property type="entry name" value="Intergrase catalytic core"/>
    <property type="match status" value="1"/>
</dbReference>
<evidence type="ECO:0000259" key="6">
    <source>
        <dbReference type="PROSITE" id="PS51898"/>
    </source>
</evidence>
<name>A0A6P2D046_9BACT</name>
<dbReference type="Gene3D" id="1.10.150.130">
    <property type="match status" value="1"/>
</dbReference>
<dbReference type="InterPro" id="IPR004107">
    <property type="entry name" value="Integrase_SAM-like_N"/>
</dbReference>
<dbReference type="InterPro" id="IPR011010">
    <property type="entry name" value="DNA_brk_join_enz"/>
</dbReference>
<dbReference type="Proteomes" id="UP000464178">
    <property type="component" value="Chromosome"/>
</dbReference>
<dbReference type="EMBL" id="LR593886">
    <property type="protein sequence ID" value="VTR94187.1"/>
    <property type="molecule type" value="Genomic_DNA"/>
</dbReference>
<keyword evidence="4" id="KW-0233">DNA recombination</keyword>
<dbReference type="Pfam" id="PF00589">
    <property type="entry name" value="Phage_integrase"/>
    <property type="match status" value="1"/>
</dbReference>
<evidence type="ECO:0000256" key="3">
    <source>
        <dbReference type="ARBA" id="ARBA00023125"/>
    </source>
</evidence>
<protein>
    <recommendedName>
        <fullName evidence="10">Tyr recombinase domain-containing protein</fullName>
    </recommendedName>
</protein>
<dbReference type="PANTHER" id="PTHR30349:SF64">
    <property type="entry name" value="PROPHAGE INTEGRASE INTD-RELATED"/>
    <property type="match status" value="1"/>
</dbReference>
<dbReference type="Pfam" id="PF13495">
    <property type="entry name" value="Phage_int_SAM_4"/>
    <property type="match status" value="1"/>
</dbReference>
<evidence type="ECO:0000256" key="1">
    <source>
        <dbReference type="ARBA" id="ARBA00008857"/>
    </source>
</evidence>
<evidence type="ECO:0008006" key="10">
    <source>
        <dbReference type="Google" id="ProtNLM"/>
    </source>
</evidence>
<dbReference type="InterPro" id="IPR050090">
    <property type="entry name" value="Tyrosine_recombinase_XerCD"/>
</dbReference>
<evidence type="ECO:0000256" key="2">
    <source>
        <dbReference type="ARBA" id="ARBA00022908"/>
    </source>
</evidence>
<dbReference type="PANTHER" id="PTHR30349">
    <property type="entry name" value="PHAGE INTEGRASE-RELATED"/>
    <property type="match status" value="1"/>
</dbReference>